<reference evidence="3 4" key="1">
    <citation type="submission" date="2019-10" db="EMBL/GenBank/DDBJ databases">
        <title>Gracilibacillus salitolerans sp. nov., a moderate halophile isolated from a saline soil in northwest China.</title>
        <authorList>
            <person name="Gan L."/>
        </authorList>
    </citation>
    <scope>NUCLEOTIDE SEQUENCE [LARGE SCALE GENOMIC DNA]</scope>
    <source>
        <strain evidence="3 4">TP2-8</strain>
    </source>
</reference>
<dbReference type="GO" id="GO:0016491">
    <property type="term" value="F:oxidoreductase activity"/>
    <property type="evidence" value="ECO:0007669"/>
    <property type="project" value="UniProtKB-KW"/>
</dbReference>
<dbReference type="Pfam" id="PF00106">
    <property type="entry name" value="adh_short"/>
    <property type="match status" value="1"/>
</dbReference>
<dbReference type="EMBL" id="WJEE01000057">
    <property type="protein sequence ID" value="MRI68263.1"/>
    <property type="molecule type" value="Genomic_DNA"/>
</dbReference>
<dbReference type="AlphaFoldDB" id="A0A6N7R4U8"/>
<dbReference type="InterPro" id="IPR020904">
    <property type="entry name" value="Sc_DH/Rdtase_CS"/>
</dbReference>
<dbReference type="PANTHER" id="PTHR42901">
    <property type="entry name" value="ALCOHOL DEHYDROGENASE"/>
    <property type="match status" value="1"/>
</dbReference>
<dbReference type="CDD" id="cd05233">
    <property type="entry name" value="SDR_c"/>
    <property type="match status" value="1"/>
</dbReference>
<evidence type="ECO:0000313" key="3">
    <source>
        <dbReference type="EMBL" id="MRI68263.1"/>
    </source>
</evidence>
<evidence type="ECO:0000313" key="4">
    <source>
        <dbReference type="Proteomes" id="UP000435187"/>
    </source>
</evidence>
<comment type="caution">
    <text evidence="3">The sequence shown here is derived from an EMBL/GenBank/DDBJ whole genome shotgun (WGS) entry which is preliminary data.</text>
</comment>
<dbReference type="PROSITE" id="PS00061">
    <property type="entry name" value="ADH_SHORT"/>
    <property type="match status" value="1"/>
</dbReference>
<comment type="similarity">
    <text evidence="1">Belongs to the short-chain dehydrogenases/reductases (SDR) family.</text>
</comment>
<dbReference type="RefSeq" id="WP_153836765.1">
    <property type="nucleotide sequence ID" value="NZ_JBHUMW010000026.1"/>
</dbReference>
<dbReference type="SUPFAM" id="SSF51735">
    <property type="entry name" value="NAD(P)-binding Rossmann-fold domains"/>
    <property type="match status" value="1"/>
</dbReference>
<protein>
    <submittedName>
        <fullName evidence="3">SDR family NAD(P)-dependent oxidoreductase</fullName>
    </submittedName>
</protein>
<evidence type="ECO:0000256" key="2">
    <source>
        <dbReference type="ARBA" id="ARBA00023002"/>
    </source>
</evidence>
<sequence>MSYVVITGASSGIGYESALAFAKRGKDLILIARREQKLKNLKSTISKINPEIDVIVLTADLSKSEQVYNLYERTKEYDLEAWINNAGFGDFAPITKHDLSKIENMLSLNNLALTILSSLFVRDYSSEEGTQLINVSSDGGYTIVSNFVTYCATKFFVSVFTEGLAQELKDEGKPMKAKVLAPAVTETEFANRAMEVEEINYRENFGEVHTAEEVAQFLLNLYDSDKVVGLVDGETNRFELKDPLFPYITKV</sequence>
<proteinExistence type="inferred from homology"/>
<dbReference type="InterPro" id="IPR002347">
    <property type="entry name" value="SDR_fam"/>
</dbReference>
<gene>
    <name evidence="3" type="ORF">GH885_18305</name>
</gene>
<dbReference type="InterPro" id="IPR036291">
    <property type="entry name" value="NAD(P)-bd_dom_sf"/>
</dbReference>
<dbReference type="Gene3D" id="3.40.50.720">
    <property type="entry name" value="NAD(P)-binding Rossmann-like Domain"/>
    <property type="match status" value="1"/>
</dbReference>
<dbReference type="PRINTS" id="PR00081">
    <property type="entry name" value="GDHRDH"/>
</dbReference>
<dbReference type="PANTHER" id="PTHR42901:SF1">
    <property type="entry name" value="ALCOHOL DEHYDROGENASE"/>
    <property type="match status" value="1"/>
</dbReference>
<name>A0A6N7R4U8_9BACI</name>
<keyword evidence="2" id="KW-0560">Oxidoreductase</keyword>
<evidence type="ECO:0000256" key="1">
    <source>
        <dbReference type="ARBA" id="ARBA00006484"/>
    </source>
</evidence>
<keyword evidence="4" id="KW-1185">Reference proteome</keyword>
<accession>A0A6N7R4U8</accession>
<dbReference type="Proteomes" id="UP000435187">
    <property type="component" value="Unassembled WGS sequence"/>
</dbReference>
<organism evidence="3 4">
    <name type="scientific">Gracilibacillus thailandensis</name>
    <dbReference type="NCBI Taxonomy" id="563735"/>
    <lineage>
        <taxon>Bacteria</taxon>
        <taxon>Bacillati</taxon>
        <taxon>Bacillota</taxon>
        <taxon>Bacilli</taxon>
        <taxon>Bacillales</taxon>
        <taxon>Bacillaceae</taxon>
        <taxon>Gracilibacillus</taxon>
    </lineage>
</organism>